<accession>A0A0N4U736</accession>
<dbReference type="AlphaFoldDB" id="A0A0N4U736"/>
<name>A0A0N4U736_DRAME</name>
<protein>
    <submittedName>
        <fullName evidence="4">Ixostatin</fullName>
    </submittedName>
</protein>
<sequence>MYPNVKPPNDACNISDYVQAELTILKQGPAFKFVEPLLCQIVGTKFPSVNCERNGDKCECCCSIYHPGPNGFCVPLKQLHYDFACPVSFAK</sequence>
<evidence type="ECO:0000313" key="1">
    <source>
        <dbReference type="EMBL" id="VDN50037.1"/>
    </source>
</evidence>
<gene>
    <name evidence="1" type="ORF">DME_LOCUS10</name>
</gene>
<dbReference type="WBParaSite" id="DME_0000278101-mRNA-1">
    <property type="protein sequence ID" value="DME_0000278101-mRNA-1"/>
    <property type="gene ID" value="DME_0000278101"/>
</dbReference>
<dbReference type="OrthoDB" id="5829051at2759"/>
<organism evidence="2 4">
    <name type="scientific">Dracunculus medinensis</name>
    <name type="common">Guinea worm</name>
    <dbReference type="NCBI Taxonomy" id="318479"/>
    <lineage>
        <taxon>Eukaryota</taxon>
        <taxon>Metazoa</taxon>
        <taxon>Ecdysozoa</taxon>
        <taxon>Nematoda</taxon>
        <taxon>Chromadorea</taxon>
        <taxon>Rhabditida</taxon>
        <taxon>Spirurina</taxon>
        <taxon>Dracunculoidea</taxon>
        <taxon>Dracunculidae</taxon>
        <taxon>Dracunculus</taxon>
    </lineage>
</organism>
<evidence type="ECO:0000313" key="3">
    <source>
        <dbReference type="Proteomes" id="UP000274756"/>
    </source>
</evidence>
<dbReference type="Proteomes" id="UP000274756">
    <property type="component" value="Unassembled WGS sequence"/>
</dbReference>
<evidence type="ECO:0000313" key="2">
    <source>
        <dbReference type="Proteomes" id="UP000038040"/>
    </source>
</evidence>
<proteinExistence type="predicted"/>
<keyword evidence="3" id="KW-1185">Reference proteome</keyword>
<dbReference type="Proteomes" id="UP000038040">
    <property type="component" value="Unplaced"/>
</dbReference>
<evidence type="ECO:0000313" key="4">
    <source>
        <dbReference type="WBParaSite" id="DME_0000278101-mRNA-1"/>
    </source>
</evidence>
<reference evidence="4" key="1">
    <citation type="submission" date="2017-02" db="UniProtKB">
        <authorList>
            <consortium name="WormBaseParasite"/>
        </authorList>
    </citation>
    <scope>IDENTIFICATION</scope>
</reference>
<dbReference type="EMBL" id="UYYG01000001">
    <property type="protein sequence ID" value="VDN50037.1"/>
    <property type="molecule type" value="Genomic_DNA"/>
</dbReference>
<reference evidence="1 3" key="2">
    <citation type="submission" date="2018-11" db="EMBL/GenBank/DDBJ databases">
        <authorList>
            <consortium name="Pathogen Informatics"/>
        </authorList>
    </citation>
    <scope>NUCLEOTIDE SEQUENCE [LARGE SCALE GENOMIC DNA]</scope>
</reference>